<organism evidence="1 2">
    <name type="scientific">Tuber aestivum</name>
    <name type="common">summer truffle</name>
    <dbReference type="NCBI Taxonomy" id="59557"/>
    <lineage>
        <taxon>Eukaryota</taxon>
        <taxon>Fungi</taxon>
        <taxon>Dikarya</taxon>
        <taxon>Ascomycota</taxon>
        <taxon>Pezizomycotina</taxon>
        <taxon>Pezizomycetes</taxon>
        <taxon>Pezizales</taxon>
        <taxon>Tuberaceae</taxon>
        <taxon>Tuber</taxon>
    </lineage>
</organism>
<evidence type="ECO:0000313" key="1">
    <source>
        <dbReference type="EMBL" id="CUS15423.1"/>
    </source>
</evidence>
<accession>A0A292Q9L2</accession>
<keyword evidence="2" id="KW-1185">Reference proteome</keyword>
<reference evidence="1" key="1">
    <citation type="submission" date="2015-10" db="EMBL/GenBank/DDBJ databases">
        <authorList>
            <person name="Regsiter A."/>
            <person name="william w."/>
        </authorList>
    </citation>
    <scope>NUCLEOTIDE SEQUENCE</scope>
    <source>
        <strain evidence="1">Montdore</strain>
    </source>
</reference>
<evidence type="ECO:0000313" key="2">
    <source>
        <dbReference type="Proteomes" id="UP001412239"/>
    </source>
</evidence>
<protein>
    <submittedName>
        <fullName evidence="1">Uncharacterized protein</fullName>
    </submittedName>
</protein>
<name>A0A292Q9L2_9PEZI</name>
<sequence length="199" mass="22607">MSAAQIFSALVIPTEKVLSTLKEVADLLCRNHTHNIAPLDIKTGEIAELYTITIDCGGDDIIWQAEMWPDCRFKTIKRCKRVSIPNISPARGSLPLLQPRRTWNEDLCNEILQLIHVTGPERNWWRDESVFKDNEPTDIWHCMDWGIAIFTTQASETAHPRAIQGHSMWDIKHFLSAITFPPTTAPWNGFTSCRVPGIS</sequence>
<proteinExistence type="predicted"/>
<dbReference type="Proteomes" id="UP001412239">
    <property type="component" value="Unassembled WGS sequence"/>
</dbReference>
<dbReference type="EMBL" id="LN890947">
    <property type="protein sequence ID" value="CUS15423.1"/>
    <property type="molecule type" value="Genomic_DNA"/>
</dbReference>
<dbReference type="AlphaFoldDB" id="A0A292Q9L2"/>
<gene>
    <name evidence="1" type="ORF">GSTUAT00000474001</name>
</gene>